<reference evidence="2" key="1">
    <citation type="submission" date="2021-01" db="EMBL/GenBank/DDBJ databases">
        <authorList>
            <person name="Kaushik A."/>
        </authorList>
    </citation>
    <scope>NUCLEOTIDE SEQUENCE</scope>
    <source>
        <strain evidence="2">AG3-T5</strain>
    </source>
</reference>
<proteinExistence type="predicted"/>
<keyword evidence="1" id="KW-1133">Transmembrane helix</keyword>
<protein>
    <recommendedName>
        <fullName evidence="4">Transmembrane protein</fullName>
    </recommendedName>
</protein>
<keyword evidence="1" id="KW-0812">Transmembrane</keyword>
<keyword evidence="1" id="KW-0472">Membrane</keyword>
<feature type="transmembrane region" description="Helical" evidence="1">
    <location>
        <begin position="560"/>
        <end position="580"/>
    </location>
</feature>
<name>A0A8H3CEX6_9AGAM</name>
<feature type="transmembrane region" description="Helical" evidence="1">
    <location>
        <begin position="108"/>
        <end position="127"/>
    </location>
</feature>
<organism evidence="2 3">
    <name type="scientific">Rhizoctonia solani</name>
    <dbReference type="NCBI Taxonomy" id="456999"/>
    <lineage>
        <taxon>Eukaryota</taxon>
        <taxon>Fungi</taxon>
        <taxon>Dikarya</taxon>
        <taxon>Basidiomycota</taxon>
        <taxon>Agaricomycotina</taxon>
        <taxon>Agaricomycetes</taxon>
        <taxon>Cantharellales</taxon>
        <taxon>Ceratobasidiaceae</taxon>
        <taxon>Rhizoctonia</taxon>
    </lineage>
</organism>
<evidence type="ECO:0000313" key="3">
    <source>
        <dbReference type="Proteomes" id="UP000663841"/>
    </source>
</evidence>
<dbReference type="EMBL" id="CAJMWW010000670">
    <property type="protein sequence ID" value="CAE6482913.1"/>
    <property type="molecule type" value="Genomic_DNA"/>
</dbReference>
<feature type="transmembrane region" description="Helical" evidence="1">
    <location>
        <begin position="164"/>
        <end position="189"/>
    </location>
</feature>
<accession>A0A8H3CEX6</accession>
<dbReference type="Proteomes" id="UP000663841">
    <property type="component" value="Unassembled WGS sequence"/>
</dbReference>
<evidence type="ECO:0008006" key="4">
    <source>
        <dbReference type="Google" id="ProtNLM"/>
    </source>
</evidence>
<gene>
    <name evidence="2" type="ORF">RDB_LOCUS213386</name>
</gene>
<comment type="caution">
    <text evidence="2">The sequence shown here is derived from an EMBL/GenBank/DDBJ whole genome shotgun (WGS) entry which is preliminary data.</text>
</comment>
<sequence>MILSLFNYSTANYLRTTTLEADILQGPAFLPLLLSKSIGKSKMSQIYPPSNVAVFYFRPQMNINYNPYAIEPEIPGASPMPEKEDPQYTNPVTPSPYWLGILLHTVRFLVIHCVLTACITCFVLIYVNGNYFNLSDRRPLVSLAGGASVPATRSLFLQSDVVTILSSAIIVLRLALGAWSTGLCWRSALFLMERKGLSRSGLRWLIGAGVLTPPLYARDITTFLTGATLLVTLAANFVSPLLTGSISWVPSNQPAVFIPDSSGLKVSIVEFREFWSDYLRQDYLREQVVQMSAGAINTAWGRSADNSVLKRAVSFANGLELNSTITNVTLPYFVIHSLEWVKDPYETLTPDQRNFTQTVNTMARLGPTRHFPWTVGDVMLIPTVNWTSIPNPSPATVSETRLMLFYHSWRRANFTSMDGQSGLFISSTLPPDAGLVQEDGRLYSFAWVTFSAGVSRCDNCRLSGPSTVQNDTALSLQEDNLTNEALALAPLVAAALVISNSSIPFPMNNIENYVEALLVRSYSGAWNALSDYIGSLSVPLTSSYYASQQVLGTRVNQERVFIWLGLQLAATLFGMLSIFVQSHAKSKHQFIGDVALTAFYLDTTEVPVRRDDPVFKEGLLKVRVDGDRLKVEVGNASTK</sequence>
<evidence type="ECO:0000256" key="1">
    <source>
        <dbReference type="SAM" id="Phobius"/>
    </source>
</evidence>
<evidence type="ECO:0000313" key="2">
    <source>
        <dbReference type="EMBL" id="CAE6482913.1"/>
    </source>
</evidence>
<dbReference type="AlphaFoldDB" id="A0A8H3CEX6"/>